<dbReference type="Proteomes" id="UP000199215">
    <property type="component" value="Unassembled WGS sequence"/>
</dbReference>
<protein>
    <recommendedName>
        <fullName evidence="1">DUF8165 domain-containing protein</fullName>
    </recommendedName>
</protein>
<reference evidence="2 3" key="1">
    <citation type="submission" date="2016-10" db="EMBL/GenBank/DDBJ databases">
        <authorList>
            <person name="de Groot N.N."/>
        </authorList>
    </citation>
    <scope>NUCLEOTIDE SEQUENCE [LARGE SCALE GENOMIC DNA]</scope>
    <source>
        <strain evidence="2 3">IBRC-M10418</strain>
    </source>
</reference>
<keyword evidence="3" id="KW-1185">Reference proteome</keyword>
<name>A0A1H6J3V7_9EURY</name>
<dbReference type="RefSeq" id="WP_143040844.1">
    <property type="nucleotide sequence ID" value="NZ_FNWU01000005.1"/>
</dbReference>
<dbReference type="OrthoDB" id="257388at2157"/>
<sequence>MRDKHPYLVYDSIPYDEASDLFPVSSLPTDAVVRNANAEELIEATPDEAIIAVAPVSMATGYALAQEPLTAVKLSQLSGTGALPVPMGEYELLVRGRPQTRHNHSLSEYA</sequence>
<proteinExistence type="predicted"/>
<evidence type="ECO:0000259" key="1">
    <source>
        <dbReference type="Pfam" id="PF26489"/>
    </source>
</evidence>
<gene>
    <name evidence="2" type="ORF">SAMN05192561_10571</name>
</gene>
<dbReference type="AlphaFoldDB" id="A0A1H6J3V7"/>
<accession>A0A1H6J3V7</accession>
<evidence type="ECO:0000313" key="2">
    <source>
        <dbReference type="EMBL" id="SEH53582.1"/>
    </source>
</evidence>
<dbReference type="EMBL" id="FNWU01000005">
    <property type="protein sequence ID" value="SEH53582.1"/>
    <property type="molecule type" value="Genomic_DNA"/>
</dbReference>
<dbReference type="Pfam" id="PF26489">
    <property type="entry name" value="DUF8165"/>
    <property type="match status" value="1"/>
</dbReference>
<feature type="domain" description="DUF8165" evidence="1">
    <location>
        <begin position="1"/>
        <end position="109"/>
    </location>
</feature>
<organism evidence="2 3">
    <name type="scientific">Halopenitus malekzadehii</name>
    <dbReference type="NCBI Taxonomy" id="1267564"/>
    <lineage>
        <taxon>Archaea</taxon>
        <taxon>Methanobacteriati</taxon>
        <taxon>Methanobacteriota</taxon>
        <taxon>Stenosarchaea group</taxon>
        <taxon>Halobacteria</taxon>
        <taxon>Halobacteriales</taxon>
        <taxon>Haloferacaceae</taxon>
        <taxon>Halopenitus</taxon>
    </lineage>
</organism>
<evidence type="ECO:0000313" key="3">
    <source>
        <dbReference type="Proteomes" id="UP000199215"/>
    </source>
</evidence>
<dbReference type="InterPro" id="IPR058472">
    <property type="entry name" value="DUF8165"/>
</dbReference>